<dbReference type="InterPro" id="IPR036942">
    <property type="entry name" value="Beta-barrel_TonB_sf"/>
</dbReference>
<evidence type="ECO:0000259" key="13">
    <source>
        <dbReference type="Pfam" id="PF07715"/>
    </source>
</evidence>
<comment type="similarity">
    <text evidence="2 9 10">Belongs to the TonB-dependent receptor family.</text>
</comment>
<reference evidence="15" key="1">
    <citation type="journal article" date="2019" name="Int. J. Syst. Evol. Microbiol.">
        <title>The Global Catalogue of Microorganisms (GCM) 10K type strain sequencing project: providing services to taxonomists for standard genome sequencing and annotation.</title>
        <authorList>
            <consortium name="The Broad Institute Genomics Platform"/>
            <consortium name="The Broad Institute Genome Sequencing Center for Infectious Disease"/>
            <person name="Wu L."/>
            <person name="Ma J."/>
        </authorList>
    </citation>
    <scope>NUCLEOTIDE SEQUENCE [LARGE SCALE GENOMIC DNA]</scope>
    <source>
        <strain evidence="15">JCM 17551</strain>
    </source>
</reference>
<keyword evidence="7 9" id="KW-0472">Membrane</keyword>
<feature type="chain" id="PRO_5047122304" evidence="11">
    <location>
        <begin position="32"/>
        <end position="676"/>
    </location>
</feature>
<evidence type="ECO:0000256" key="1">
    <source>
        <dbReference type="ARBA" id="ARBA00004571"/>
    </source>
</evidence>
<dbReference type="Gene3D" id="2.40.170.20">
    <property type="entry name" value="TonB-dependent receptor, beta-barrel domain"/>
    <property type="match status" value="1"/>
</dbReference>
<dbReference type="RefSeq" id="WP_344798143.1">
    <property type="nucleotide sequence ID" value="NZ_BAABBN010000007.1"/>
</dbReference>
<feature type="domain" description="TonB-dependent receptor plug" evidence="13">
    <location>
        <begin position="58"/>
        <end position="152"/>
    </location>
</feature>
<organism evidence="14 15">
    <name type="scientific">Litoribacillus peritrichatus</name>
    <dbReference type="NCBI Taxonomy" id="718191"/>
    <lineage>
        <taxon>Bacteria</taxon>
        <taxon>Pseudomonadati</taxon>
        <taxon>Pseudomonadota</taxon>
        <taxon>Gammaproteobacteria</taxon>
        <taxon>Oceanospirillales</taxon>
        <taxon>Oceanospirillaceae</taxon>
        <taxon>Litoribacillus</taxon>
    </lineage>
</organism>
<gene>
    <name evidence="14" type="ORF">GCM10022277_20070</name>
</gene>
<evidence type="ECO:0000259" key="12">
    <source>
        <dbReference type="Pfam" id="PF00593"/>
    </source>
</evidence>
<evidence type="ECO:0000256" key="9">
    <source>
        <dbReference type="PROSITE-ProRule" id="PRU01360"/>
    </source>
</evidence>
<keyword evidence="15" id="KW-1185">Reference proteome</keyword>
<comment type="caution">
    <text evidence="14">The sequence shown here is derived from an EMBL/GenBank/DDBJ whole genome shotgun (WGS) entry which is preliminary data.</text>
</comment>
<name>A0ABP7MJ46_9GAMM</name>
<keyword evidence="5 9" id="KW-0812">Transmembrane</keyword>
<keyword evidence="11" id="KW-0732">Signal</keyword>
<keyword evidence="8 9" id="KW-0998">Cell outer membrane</keyword>
<keyword evidence="14" id="KW-0675">Receptor</keyword>
<sequence length="676" mass="73921">MTKLAHPQKQNNYKLLAVAIAAAISTNTTFAAEAETEEHRDLNMIEIKGQATGGIDRLITTEELEKIQANDLADIFRLDPQINASGSVGMGQKIYLRNIGEDALNISVDGAEQAGAIFHHSGRVAVEPDLLKQVEVEAGSGSATVGPGALGGSVRFVTKDPSDLLEPGETAGALIKGTYYSNTEGYKSSTSVFSRDESDIVSVLASFVRSEHDDAEDGNGDEIIGSESSQKMSYVKLVTKFSDEQKLSVSYEKLKEEGDILYKPELIAAPGNLPAKTEGWRDTAILNYEFDSINNDLLDLSINLYKTDLEQERFSVKGSQYPNGKVETHGATIQNTSLVANHKLIYGINYRDDESSYTEATTSTANKETGKVKGVYIQDVIAVTDAFTVSTGVRFDDYELIDINDQKITSDGFSPNISANFDITSEWSVSAGYAEALRGAEVKDALKLYSSRISNDPDLQAENSKNYEVGIDFSRGGFSFAAGVYKSVIENAISGEFPWSKLSENLDEDIETVGYFVQADYVWDRLTAMVSFNSADTEVDDVTAIRYVYGSTAASKGDTLVTDISYEFTQDFMMGWTAEFVKGIHDIDIELNDDAKPTPQPLKPSKPGYGVHDIYARWLPTSNEDFSLTFTVKNLFDKQYLDHSSVEDLTSGTGYEAISGSPEAGRDFRLTAALRI</sequence>
<feature type="signal peptide" evidence="11">
    <location>
        <begin position="1"/>
        <end position="31"/>
    </location>
</feature>
<dbReference type="PANTHER" id="PTHR30069">
    <property type="entry name" value="TONB-DEPENDENT OUTER MEMBRANE RECEPTOR"/>
    <property type="match status" value="1"/>
</dbReference>
<dbReference type="Pfam" id="PF00593">
    <property type="entry name" value="TonB_dep_Rec_b-barrel"/>
    <property type="match status" value="1"/>
</dbReference>
<evidence type="ECO:0000256" key="4">
    <source>
        <dbReference type="ARBA" id="ARBA00022452"/>
    </source>
</evidence>
<dbReference type="InterPro" id="IPR012910">
    <property type="entry name" value="Plug_dom"/>
</dbReference>
<evidence type="ECO:0000256" key="2">
    <source>
        <dbReference type="ARBA" id="ARBA00009810"/>
    </source>
</evidence>
<proteinExistence type="inferred from homology"/>
<dbReference type="SUPFAM" id="SSF56935">
    <property type="entry name" value="Porins"/>
    <property type="match status" value="1"/>
</dbReference>
<evidence type="ECO:0000256" key="5">
    <source>
        <dbReference type="ARBA" id="ARBA00022692"/>
    </source>
</evidence>
<dbReference type="InterPro" id="IPR037066">
    <property type="entry name" value="Plug_dom_sf"/>
</dbReference>
<keyword evidence="3 9" id="KW-0813">Transport</keyword>
<evidence type="ECO:0000256" key="3">
    <source>
        <dbReference type="ARBA" id="ARBA00022448"/>
    </source>
</evidence>
<keyword evidence="6 10" id="KW-0798">TonB box</keyword>
<evidence type="ECO:0000313" key="14">
    <source>
        <dbReference type="EMBL" id="GAA3924223.1"/>
    </source>
</evidence>
<dbReference type="InterPro" id="IPR039426">
    <property type="entry name" value="TonB-dep_rcpt-like"/>
</dbReference>
<dbReference type="InterPro" id="IPR000531">
    <property type="entry name" value="Beta-barrel_TonB"/>
</dbReference>
<protein>
    <submittedName>
        <fullName evidence="14">TonB-dependent siderophore receptor</fullName>
    </submittedName>
</protein>
<comment type="subcellular location">
    <subcellularLocation>
        <location evidence="1 9">Cell outer membrane</location>
        <topology evidence="1 9">Multi-pass membrane protein</topology>
    </subcellularLocation>
</comment>
<evidence type="ECO:0000256" key="7">
    <source>
        <dbReference type="ARBA" id="ARBA00023136"/>
    </source>
</evidence>
<accession>A0ABP7MJ46</accession>
<evidence type="ECO:0000256" key="6">
    <source>
        <dbReference type="ARBA" id="ARBA00023077"/>
    </source>
</evidence>
<dbReference type="Gene3D" id="2.170.130.10">
    <property type="entry name" value="TonB-dependent receptor, plug domain"/>
    <property type="match status" value="1"/>
</dbReference>
<dbReference type="PROSITE" id="PS52016">
    <property type="entry name" value="TONB_DEPENDENT_REC_3"/>
    <property type="match status" value="1"/>
</dbReference>
<dbReference type="EMBL" id="BAABBN010000007">
    <property type="protein sequence ID" value="GAA3924223.1"/>
    <property type="molecule type" value="Genomic_DNA"/>
</dbReference>
<evidence type="ECO:0000256" key="11">
    <source>
        <dbReference type="SAM" id="SignalP"/>
    </source>
</evidence>
<evidence type="ECO:0000256" key="10">
    <source>
        <dbReference type="RuleBase" id="RU003357"/>
    </source>
</evidence>
<dbReference type="Proteomes" id="UP001501565">
    <property type="component" value="Unassembled WGS sequence"/>
</dbReference>
<evidence type="ECO:0000313" key="15">
    <source>
        <dbReference type="Proteomes" id="UP001501565"/>
    </source>
</evidence>
<feature type="domain" description="TonB-dependent receptor-like beta-barrel" evidence="12">
    <location>
        <begin position="281"/>
        <end position="635"/>
    </location>
</feature>
<dbReference type="PANTHER" id="PTHR30069:SF41">
    <property type="entry name" value="HEME_HEMOPEXIN UTILIZATION PROTEIN C"/>
    <property type="match status" value="1"/>
</dbReference>
<keyword evidence="4 9" id="KW-1134">Transmembrane beta strand</keyword>
<dbReference type="Pfam" id="PF07715">
    <property type="entry name" value="Plug"/>
    <property type="match status" value="1"/>
</dbReference>
<evidence type="ECO:0000256" key="8">
    <source>
        <dbReference type="ARBA" id="ARBA00023237"/>
    </source>
</evidence>